<dbReference type="EMBL" id="JBHUNF010000003">
    <property type="protein sequence ID" value="MFD2674814.1"/>
    <property type="molecule type" value="Genomic_DNA"/>
</dbReference>
<sequence length="110" mass="12266">MWRELQDVLEFDPHETELLVEACRVVSRIEQLENAVNEHGVMVPGSTGQLVVNPAVLEQRQQQATLARIMTLLNIDLHPDAGVASVSLISQQARRAAEARWSRSKAVRDA</sequence>
<accession>A0ABW5RJZ1</accession>
<dbReference type="Pfam" id="PF05119">
    <property type="entry name" value="Terminase_4"/>
    <property type="match status" value="1"/>
</dbReference>
<comment type="caution">
    <text evidence="1">The sequence shown here is derived from an EMBL/GenBank/DDBJ whole genome shotgun (WGS) entry which is preliminary data.</text>
</comment>
<dbReference type="Proteomes" id="UP001597453">
    <property type="component" value="Unassembled WGS sequence"/>
</dbReference>
<name>A0ABW5RJZ1_9MICO</name>
<proteinExistence type="predicted"/>
<protein>
    <submittedName>
        <fullName evidence="1">P27 family phage terminase small subunit</fullName>
    </submittedName>
</protein>
<evidence type="ECO:0000313" key="1">
    <source>
        <dbReference type="EMBL" id="MFD2674814.1"/>
    </source>
</evidence>
<evidence type="ECO:0000313" key="2">
    <source>
        <dbReference type="Proteomes" id="UP001597453"/>
    </source>
</evidence>
<dbReference type="RefSeq" id="WP_159421365.1">
    <property type="nucleotide sequence ID" value="NZ_JBHUNF010000003.1"/>
</dbReference>
<keyword evidence="2" id="KW-1185">Reference proteome</keyword>
<reference evidence="2" key="1">
    <citation type="journal article" date="2019" name="Int. J. Syst. Evol. Microbiol.">
        <title>The Global Catalogue of Microorganisms (GCM) 10K type strain sequencing project: providing services to taxonomists for standard genome sequencing and annotation.</title>
        <authorList>
            <consortium name="The Broad Institute Genomics Platform"/>
            <consortium name="The Broad Institute Genome Sequencing Center for Infectious Disease"/>
            <person name="Wu L."/>
            <person name="Ma J."/>
        </authorList>
    </citation>
    <scope>NUCLEOTIDE SEQUENCE [LARGE SCALE GENOMIC DNA]</scope>
    <source>
        <strain evidence="2">TISTR 1511</strain>
    </source>
</reference>
<organism evidence="1 2">
    <name type="scientific">Gulosibacter bifidus</name>
    <dbReference type="NCBI Taxonomy" id="272239"/>
    <lineage>
        <taxon>Bacteria</taxon>
        <taxon>Bacillati</taxon>
        <taxon>Actinomycetota</taxon>
        <taxon>Actinomycetes</taxon>
        <taxon>Micrococcales</taxon>
        <taxon>Microbacteriaceae</taxon>
        <taxon>Gulosibacter</taxon>
    </lineage>
</organism>
<dbReference type="InterPro" id="IPR006448">
    <property type="entry name" value="Phage_term_ssu_P27"/>
</dbReference>
<gene>
    <name evidence="1" type="ORF">ACFSUQ_05805</name>
</gene>